<gene>
    <name evidence="11" type="ORF">SKAU_G00269150</name>
</gene>
<evidence type="ECO:0000256" key="6">
    <source>
        <dbReference type="ARBA" id="ARBA00022946"/>
    </source>
</evidence>
<feature type="transmembrane region" description="Helical" evidence="10">
    <location>
        <begin position="44"/>
        <end position="62"/>
    </location>
</feature>
<proteinExistence type="inferred from homology"/>
<organism evidence="11 12">
    <name type="scientific">Synaphobranchus kaupii</name>
    <name type="common">Kaup's arrowtooth eel</name>
    <dbReference type="NCBI Taxonomy" id="118154"/>
    <lineage>
        <taxon>Eukaryota</taxon>
        <taxon>Metazoa</taxon>
        <taxon>Chordata</taxon>
        <taxon>Craniata</taxon>
        <taxon>Vertebrata</taxon>
        <taxon>Euteleostomi</taxon>
        <taxon>Actinopterygii</taxon>
        <taxon>Neopterygii</taxon>
        <taxon>Teleostei</taxon>
        <taxon>Anguilliformes</taxon>
        <taxon>Synaphobranchidae</taxon>
        <taxon>Synaphobranchus</taxon>
    </lineage>
</organism>
<dbReference type="Proteomes" id="UP001152622">
    <property type="component" value="Chromosome 10"/>
</dbReference>
<accession>A0A9Q1F082</accession>
<dbReference type="EMBL" id="JAINUF010000010">
    <property type="protein sequence ID" value="KAJ8348326.1"/>
    <property type="molecule type" value="Genomic_DNA"/>
</dbReference>
<keyword evidence="12" id="KW-1185">Reference proteome</keyword>
<sequence>MSGVLRGIATTRSALALRGPAFTQRASLVTRPAKNPLSSVETGVGMMMFTMAILGPSGWILAHIESYKKKE</sequence>
<evidence type="ECO:0000256" key="10">
    <source>
        <dbReference type="SAM" id="Phobius"/>
    </source>
</evidence>
<dbReference type="InterPro" id="IPR003205">
    <property type="entry name" value="Cyt_c_oxidase_su8"/>
</dbReference>
<dbReference type="AlphaFoldDB" id="A0A9Q1F082"/>
<name>A0A9Q1F082_SYNKA</name>
<keyword evidence="7 10" id="KW-1133">Transmembrane helix</keyword>
<comment type="similarity">
    <text evidence="3">Belongs to the cytochrome c oxidase VIII family.</text>
</comment>
<evidence type="ECO:0000313" key="12">
    <source>
        <dbReference type="Proteomes" id="UP001152622"/>
    </source>
</evidence>
<dbReference type="PANTHER" id="PTHR16717:SF8">
    <property type="entry name" value="CYTOCHROME C OXIDASE SUBUNIT 8A"/>
    <property type="match status" value="1"/>
</dbReference>
<dbReference type="GO" id="GO:0006123">
    <property type="term" value="P:mitochondrial electron transport, cytochrome c to oxygen"/>
    <property type="evidence" value="ECO:0007669"/>
    <property type="project" value="InterPro"/>
</dbReference>
<keyword evidence="8" id="KW-0496">Mitochondrion</keyword>
<evidence type="ECO:0000256" key="5">
    <source>
        <dbReference type="ARBA" id="ARBA00022792"/>
    </source>
</evidence>
<comment type="pathway">
    <text evidence="2">Energy metabolism; oxidative phosphorylation.</text>
</comment>
<evidence type="ECO:0000256" key="3">
    <source>
        <dbReference type="ARBA" id="ARBA00010117"/>
    </source>
</evidence>
<keyword evidence="5" id="KW-0999">Mitochondrion inner membrane</keyword>
<reference evidence="11" key="1">
    <citation type="journal article" date="2023" name="Science">
        <title>Genome structures resolve the early diversification of teleost fishes.</title>
        <authorList>
            <person name="Parey E."/>
            <person name="Louis A."/>
            <person name="Montfort J."/>
            <person name="Bouchez O."/>
            <person name="Roques C."/>
            <person name="Iampietro C."/>
            <person name="Lluch J."/>
            <person name="Castinel A."/>
            <person name="Donnadieu C."/>
            <person name="Desvignes T."/>
            <person name="Floi Bucao C."/>
            <person name="Jouanno E."/>
            <person name="Wen M."/>
            <person name="Mejri S."/>
            <person name="Dirks R."/>
            <person name="Jansen H."/>
            <person name="Henkel C."/>
            <person name="Chen W.J."/>
            <person name="Zahm M."/>
            <person name="Cabau C."/>
            <person name="Klopp C."/>
            <person name="Thompson A.W."/>
            <person name="Robinson-Rechavi M."/>
            <person name="Braasch I."/>
            <person name="Lecointre G."/>
            <person name="Bobe J."/>
            <person name="Postlethwait J.H."/>
            <person name="Berthelot C."/>
            <person name="Roest Crollius H."/>
            <person name="Guiguen Y."/>
        </authorList>
    </citation>
    <scope>NUCLEOTIDE SEQUENCE</scope>
    <source>
        <strain evidence="11">WJC10195</strain>
    </source>
</reference>
<dbReference type="GO" id="GO:0005743">
    <property type="term" value="C:mitochondrial inner membrane"/>
    <property type="evidence" value="ECO:0007669"/>
    <property type="project" value="UniProtKB-SubCell"/>
</dbReference>
<comment type="caution">
    <text evidence="11">The sequence shown here is derived from an EMBL/GenBank/DDBJ whole genome shotgun (WGS) entry which is preliminary data.</text>
</comment>
<dbReference type="InterPro" id="IPR036548">
    <property type="entry name" value="Cyt_c_oxidase_su8_sf"/>
</dbReference>
<dbReference type="PANTHER" id="PTHR16717">
    <property type="entry name" value="CYTOCHROME C OXIDASE POLYPEPTIDE VIII"/>
    <property type="match status" value="1"/>
</dbReference>
<keyword evidence="9 10" id="KW-0472">Membrane</keyword>
<evidence type="ECO:0000256" key="7">
    <source>
        <dbReference type="ARBA" id="ARBA00022989"/>
    </source>
</evidence>
<evidence type="ECO:0000256" key="9">
    <source>
        <dbReference type="ARBA" id="ARBA00023136"/>
    </source>
</evidence>
<dbReference type="Gene3D" id="4.10.81.10">
    <property type="entry name" value="Cytochrome c oxidase, subunit 8"/>
    <property type="match status" value="1"/>
</dbReference>
<evidence type="ECO:0000256" key="4">
    <source>
        <dbReference type="ARBA" id="ARBA00022692"/>
    </source>
</evidence>
<evidence type="ECO:0000256" key="2">
    <source>
        <dbReference type="ARBA" id="ARBA00004673"/>
    </source>
</evidence>
<keyword evidence="4 10" id="KW-0812">Transmembrane</keyword>
<keyword evidence="6" id="KW-0809">Transit peptide</keyword>
<comment type="subcellular location">
    <subcellularLocation>
        <location evidence="1">Mitochondrion inner membrane</location>
        <topology evidence="1">Single-pass membrane protein</topology>
    </subcellularLocation>
</comment>
<evidence type="ECO:0000256" key="1">
    <source>
        <dbReference type="ARBA" id="ARBA00004434"/>
    </source>
</evidence>
<dbReference type="SUPFAM" id="SSF81431">
    <property type="entry name" value="Mitochondrial cytochrome c oxidase subunit VIIIb (aka IX)"/>
    <property type="match status" value="1"/>
</dbReference>
<dbReference type="OrthoDB" id="8931496at2759"/>
<evidence type="ECO:0000256" key="8">
    <source>
        <dbReference type="ARBA" id="ARBA00023128"/>
    </source>
</evidence>
<protein>
    <submittedName>
        <fullName evidence="11">Uncharacterized protein</fullName>
    </submittedName>
</protein>
<dbReference type="GO" id="GO:0045277">
    <property type="term" value="C:respiratory chain complex IV"/>
    <property type="evidence" value="ECO:0007669"/>
    <property type="project" value="InterPro"/>
</dbReference>
<evidence type="ECO:0000313" key="11">
    <source>
        <dbReference type="EMBL" id="KAJ8348326.1"/>
    </source>
</evidence>
<dbReference type="Pfam" id="PF02285">
    <property type="entry name" value="COX8"/>
    <property type="match status" value="1"/>
</dbReference>